<evidence type="ECO:0000256" key="1">
    <source>
        <dbReference type="SAM" id="MobiDB-lite"/>
    </source>
</evidence>
<feature type="region of interest" description="Disordered" evidence="1">
    <location>
        <begin position="1"/>
        <end position="30"/>
    </location>
</feature>
<sequence length="87" mass="9793">MTETATTRVSLGDLRGRKGRTKADAPEAPDLGQDFWDKAKIVQPEPKKSVHLRVDADVLDFFKAQGKGHLTRMNAVLRSYVEARRRS</sequence>
<proteinExistence type="predicted"/>
<dbReference type="RefSeq" id="WP_253963270.1">
    <property type="nucleotide sequence ID" value="NZ_JALHBS010000026.1"/>
</dbReference>
<accession>A0A9X2H6P7</accession>
<dbReference type="EMBL" id="JALHBS010000026">
    <property type="protein sequence ID" value="MCP3054393.1"/>
    <property type="molecule type" value="Genomic_DNA"/>
</dbReference>
<name>A0A9X2H6P7_9HYPH</name>
<protein>
    <submittedName>
        <fullName evidence="2">BrnA antitoxin family protein</fullName>
    </submittedName>
</protein>
<dbReference type="Pfam" id="PF14384">
    <property type="entry name" value="BrnA_antitoxin"/>
    <property type="match status" value="1"/>
</dbReference>
<comment type="caution">
    <text evidence="2">The sequence shown here is derived from an EMBL/GenBank/DDBJ whole genome shotgun (WGS) entry which is preliminary data.</text>
</comment>
<dbReference type="Proteomes" id="UP001155220">
    <property type="component" value="Unassembled WGS sequence"/>
</dbReference>
<keyword evidence="3" id="KW-1185">Reference proteome</keyword>
<gene>
    <name evidence="2" type="ORF">MJ956_04435</name>
</gene>
<reference evidence="2" key="1">
    <citation type="submission" date="2022-03" db="EMBL/GenBank/DDBJ databases">
        <title>Aurantimonas Liuensis sp. Nov., isolated from the hadal seawater of the Mariana Trench.</title>
        <authorList>
            <person name="Liu R."/>
        </authorList>
    </citation>
    <scope>NUCLEOTIDE SEQUENCE</scope>
    <source>
        <strain evidence="2">LRZ36</strain>
    </source>
</reference>
<evidence type="ECO:0000313" key="3">
    <source>
        <dbReference type="Proteomes" id="UP001155220"/>
    </source>
</evidence>
<dbReference type="AlphaFoldDB" id="A0A9X2H6P7"/>
<dbReference type="InterPro" id="IPR025528">
    <property type="entry name" value="BrnA_antitoxin"/>
</dbReference>
<evidence type="ECO:0000313" key="2">
    <source>
        <dbReference type="EMBL" id="MCP3054393.1"/>
    </source>
</evidence>
<organism evidence="2 3">
    <name type="scientific">Aurantimonas marianensis</name>
    <dbReference type="NCBI Taxonomy" id="2920428"/>
    <lineage>
        <taxon>Bacteria</taxon>
        <taxon>Pseudomonadati</taxon>
        <taxon>Pseudomonadota</taxon>
        <taxon>Alphaproteobacteria</taxon>
        <taxon>Hyphomicrobiales</taxon>
        <taxon>Aurantimonadaceae</taxon>
        <taxon>Aurantimonas</taxon>
    </lineage>
</organism>